<name>A0A4C1YCJ5_EUMVA</name>
<reference evidence="1 2" key="1">
    <citation type="journal article" date="2019" name="Commun. Biol.">
        <title>The bagworm genome reveals a unique fibroin gene that provides high tensile strength.</title>
        <authorList>
            <person name="Kono N."/>
            <person name="Nakamura H."/>
            <person name="Ohtoshi R."/>
            <person name="Tomita M."/>
            <person name="Numata K."/>
            <person name="Arakawa K."/>
        </authorList>
    </citation>
    <scope>NUCLEOTIDE SEQUENCE [LARGE SCALE GENOMIC DNA]</scope>
</reference>
<comment type="caution">
    <text evidence="1">The sequence shown here is derived from an EMBL/GenBank/DDBJ whole genome shotgun (WGS) entry which is preliminary data.</text>
</comment>
<protein>
    <submittedName>
        <fullName evidence="1">Uncharacterized protein</fullName>
    </submittedName>
</protein>
<evidence type="ECO:0000313" key="1">
    <source>
        <dbReference type="EMBL" id="GBP72075.1"/>
    </source>
</evidence>
<evidence type="ECO:0000313" key="2">
    <source>
        <dbReference type="Proteomes" id="UP000299102"/>
    </source>
</evidence>
<accession>A0A4C1YCJ5</accession>
<keyword evidence="2" id="KW-1185">Reference proteome</keyword>
<gene>
    <name evidence="1" type="ORF">EVAR_49640_1</name>
</gene>
<dbReference type="EMBL" id="BGZK01001132">
    <property type="protein sequence ID" value="GBP72075.1"/>
    <property type="molecule type" value="Genomic_DNA"/>
</dbReference>
<dbReference type="Proteomes" id="UP000299102">
    <property type="component" value="Unassembled WGS sequence"/>
</dbReference>
<organism evidence="1 2">
    <name type="scientific">Eumeta variegata</name>
    <name type="common">Bagworm moth</name>
    <name type="synonym">Eumeta japonica</name>
    <dbReference type="NCBI Taxonomy" id="151549"/>
    <lineage>
        <taxon>Eukaryota</taxon>
        <taxon>Metazoa</taxon>
        <taxon>Ecdysozoa</taxon>
        <taxon>Arthropoda</taxon>
        <taxon>Hexapoda</taxon>
        <taxon>Insecta</taxon>
        <taxon>Pterygota</taxon>
        <taxon>Neoptera</taxon>
        <taxon>Endopterygota</taxon>
        <taxon>Lepidoptera</taxon>
        <taxon>Glossata</taxon>
        <taxon>Ditrysia</taxon>
        <taxon>Tineoidea</taxon>
        <taxon>Psychidae</taxon>
        <taxon>Oiketicinae</taxon>
        <taxon>Eumeta</taxon>
    </lineage>
</organism>
<sequence length="150" mass="16746">MTGRDDVWRMLAPARALGKYSLPVARELSISYFGRFVKYLLFRLPNIEDFHLFESTLQRGHDAARAAPAHSDCAGSCASRPVAGIHIPASEVHAEVIGRKLTRTAAEFDETGFDIRFAHRYGIINLSRLSPRPPARAQRKLREPSSTAPF</sequence>
<dbReference type="AlphaFoldDB" id="A0A4C1YCJ5"/>
<proteinExistence type="predicted"/>